<keyword evidence="1" id="KW-0479">Metal-binding</keyword>
<dbReference type="EMBL" id="WOCE01000007">
    <property type="protein sequence ID" value="KAE9609957.1"/>
    <property type="molecule type" value="Genomic_DNA"/>
</dbReference>
<gene>
    <name evidence="4" type="ORF">Lalb_Chr07g0181501</name>
</gene>
<dbReference type="Gene3D" id="3.30.40.10">
    <property type="entry name" value="Zinc/RING finger domain, C3HC4 (zinc finger)"/>
    <property type="match status" value="1"/>
</dbReference>
<dbReference type="Proteomes" id="UP000447434">
    <property type="component" value="Chromosome 7"/>
</dbReference>
<evidence type="ECO:0000256" key="2">
    <source>
        <dbReference type="ARBA" id="ARBA00022771"/>
    </source>
</evidence>
<dbReference type="PANTHER" id="PTHR45969:SF11">
    <property type="entry name" value="RING_U-BOX SUPERFAMILY PROTEIN"/>
    <property type="match status" value="1"/>
</dbReference>
<dbReference type="PROSITE" id="PS50089">
    <property type="entry name" value="ZF_RING_2"/>
    <property type="match status" value="1"/>
</dbReference>
<dbReference type="OrthoDB" id="8062037at2759"/>
<keyword evidence="2" id="KW-0863">Zinc-finger</keyword>
<evidence type="ECO:0000313" key="4">
    <source>
        <dbReference type="EMBL" id="KAE9609957.1"/>
    </source>
</evidence>
<dbReference type="InterPro" id="IPR013083">
    <property type="entry name" value="Znf_RING/FYVE/PHD"/>
</dbReference>
<protein>
    <submittedName>
        <fullName evidence="4">Putative transcription factor C2H2 family</fullName>
    </submittedName>
</protein>
<dbReference type="InterPro" id="IPR011016">
    <property type="entry name" value="Znf_RING-CH"/>
</dbReference>
<evidence type="ECO:0000256" key="3">
    <source>
        <dbReference type="ARBA" id="ARBA00022833"/>
    </source>
</evidence>
<accession>A0A6A5ML80</accession>
<evidence type="ECO:0000313" key="5">
    <source>
        <dbReference type="Proteomes" id="UP000447434"/>
    </source>
</evidence>
<reference evidence="5" key="1">
    <citation type="journal article" date="2020" name="Nat. Commun.">
        <title>Genome sequence of the cluster root forming white lupin.</title>
        <authorList>
            <person name="Hufnagel B."/>
            <person name="Marques A."/>
            <person name="Soriano A."/>
            <person name="Marques L."/>
            <person name="Divol F."/>
            <person name="Doumas P."/>
            <person name="Sallet E."/>
            <person name="Mancinotti D."/>
            <person name="Carrere S."/>
            <person name="Marande W."/>
            <person name="Arribat S."/>
            <person name="Keller J."/>
            <person name="Huneau C."/>
            <person name="Blein T."/>
            <person name="Aime D."/>
            <person name="Laguerre M."/>
            <person name="Taylor J."/>
            <person name="Schubert V."/>
            <person name="Nelson M."/>
            <person name="Geu-Flores F."/>
            <person name="Crespi M."/>
            <person name="Gallardo-Guerrero K."/>
            <person name="Delaux P.-M."/>
            <person name="Salse J."/>
            <person name="Berges H."/>
            <person name="Guyot R."/>
            <person name="Gouzy J."/>
            <person name="Peret B."/>
        </authorList>
    </citation>
    <scope>NUCLEOTIDE SEQUENCE [LARGE SCALE GENOMIC DNA]</scope>
    <source>
        <strain evidence="5">cv. Amiga</strain>
    </source>
</reference>
<evidence type="ECO:0000256" key="1">
    <source>
        <dbReference type="ARBA" id="ARBA00022723"/>
    </source>
</evidence>
<dbReference type="GO" id="GO:0016567">
    <property type="term" value="P:protein ubiquitination"/>
    <property type="evidence" value="ECO:0007669"/>
    <property type="project" value="TreeGrafter"/>
</dbReference>
<dbReference type="InterPro" id="IPR001841">
    <property type="entry name" value="Znf_RING"/>
</dbReference>
<dbReference type="SMART" id="SM00184">
    <property type="entry name" value="RING"/>
    <property type="match status" value="1"/>
</dbReference>
<sequence length="186" mass="21068">MGFCSEENITTISGFTIGQAIYEAALIIALLRWILCLVLKLMRDRNNESLHTPSDIEPSCVSSQMIRDNTLLLTTFGEIKERLQPEETQDNTTCAVCLNHLNMEDEVRELMNCYHVFHKECIDTWLNHDHDNNHNPTCPLCRAPLLTPSCFSSSSSESSTNCVPPPQPSWAVERLLYLFGDDLMSC</sequence>
<dbReference type="AlphaFoldDB" id="A0A6A5ML80"/>
<dbReference type="GO" id="GO:0061630">
    <property type="term" value="F:ubiquitin protein ligase activity"/>
    <property type="evidence" value="ECO:0007669"/>
    <property type="project" value="TreeGrafter"/>
</dbReference>
<comment type="caution">
    <text evidence="4">The sequence shown here is derived from an EMBL/GenBank/DDBJ whole genome shotgun (WGS) entry which is preliminary data.</text>
</comment>
<keyword evidence="5" id="KW-1185">Reference proteome</keyword>
<dbReference type="SMART" id="SM00744">
    <property type="entry name" value="RINGv"/>
    <property type="match status" value="1"/>
</dbReference>
<dbReference type="GO" id="GO:0008270">
    <property type="term" value="F:zinc ion binding"/>
    <property type="evidence" value="ECO:0007669"/>
    <property type="project" value="UniProtKB-KW"/>
</dbReference>
<dbReference type="SUPFAM" id="SSF57850">
    <property type="entry name" value="RING/U-box"/>
    <property type="match status" value="1"/>
</dbReference>
<keyword evidence="3" id="KW-0862">Zinc</keyword>
<organism evidence="4 5">
    <name type="scientific">Lupinus albus</name>
    <name type="common">White lupine</name>
    <name type="synonym">Lupinus termis</name>
    <dbReference type="NCBI Taxonomy" id="3870"/>
    <lineage>
        <taxon>Eukaryota</taxon>
        <taxon>Viridiplantae</taxon>
        <taxon>Streptophyta</taxon>
        <taxon>Embryophyta</taxon>
        <taxon>Tracheophyta</taxon>
        <taxon>Spermatophyta</taxon>
        <taxon>Magnoliopsida</taxon>
        <taxon>eudicotyledons</taxon>
        <taxon>Gunneridae</taxon>
        <taxon>Pentapetalae</taxon>
        <taxon>rosids</taxon>
        <taxon>fabids</taxon>
        <taxon>Fabales</taxon>
        <taxon>Fabaceae</taxon>
        <taxon>Papilionoideae</taxon>
        <taxon>50 kb inversion clade</taxon>
        <taxon>genistoids sensu lato</taxon>
        <taxon>core genistoids</taxon>
        <taxon>Genisteae</taxon>
        <taxon>Lupinus</taxon>
    </lineage>
</organism>
<dbReference type="PANTHER" id="PTHR45969">
    <property type="entry name" value="RING ZINC FINGER PROTEIN-RELATED"/>
    <property type="match status" value="1"/>
</dbReference>
<name>A0A6A5ML80_LUPAL</name>
<proteinExistence type="predicted"/>
<dbReference type="Pfam" id="PF13639">
    <property type="entry name" value="zf-RING_2"/>
    <property type="match status" value="1"/>
</dbReference>